<sequence>MNFTTRNFFLFLLSFIGLSACFTFLFQRIYISIPIGLFLSICMFYDPKKYEAAKKKFEKKQTSNENIHN</sequence>
<keyword evidence="1" id="KW-0812">Transmembrane</keyword>
<evidence type="ECO:0000313" key="2">
    <source>
        <dbReference type="EMBL" id="MBD7911352.1"/>
    </source>
</evidence>
<keyword evidence="3" id="KW-1185">Reference proteome</keyword>
<organism evidence="2 3">
    <name type="scientific">Clostridium cibarium</name>
    <dbReference type="NCBI Taxonomy" id="2762247"/>
    <lineage>
        <taxon>Bacteria</taxon>
        <taxon>Bacillati</taxon>
        <taxon>Bacillota</taxon>
        <taxon>Clostridia</taxon>
        <taxon>Eubacteriales</taxon>
        <taxon>Clostridiaceae</taxon>
        <taxon>Clostridium</taxon>
    </lineage>
</organism>
<feature type="transmembrane region" description="Helical" evidence="1">
    <location>
        <begin position="29"/>
        <end position="46"/>
    </location>
</feature>
<evidence type="ECO:0000256" key="1">
    <source>
        <dbReference type="SAM" id="Phobius"/>
    </source>
</evidence>
<gene>
    <name evidence="2" type="ORF">H9661_08290</name>
</gene>
<protein>
    <recommendedName>
        <fullName evidence="4">Lipoprotein</fullName>
    </recommendedName>
</protein>
<evidence type="ECO:0000313" key="3">
    <source>
        <dbReference type="Proteomes" id="UP000627781"/>
    </source>
</evidence>
<proteinExistence type="predicted"/>
<dbReference type="Proteomes" id="UP000627781">
    <property type="component" value="Unassembled WGS sequence"/>
</dbReference>
<accession>A0ABR8PT59</accession>
<dbReference type="EMBL" id="JACSRA010000010">
    <property type="protein sequence ID" value="MBD7911352.1"/>
    <property type="molecule type" value="Genomic_DNA"/>
</dbReference>
<name>A0ABR8PT59_9CLOT</name>
<keyword evidence="1" id="KW-0472">Membrane</keyword>
<reference evidence="2 3" key="1">
    <citation type="submission" date="2020-08" db="EMBL/GenBank/DDBJ databases">
        <title>A Genomic Blueprint of the Chicken Gut Microbiome.</title>
        <authorList>
            <person name="Gilroy R."/>
            <person name="Ravi A."/>
            <person name="Getino M."/>
            <person name="Pursley I."/>
            <person name="Horton D.L."/>
            <person name="Alikhan N.-F."/>
            <person name="Baker D."/>
            <person name="Gharbi K."/>
            <person name="Hall N."/>
            <person name="Watson M."/>
            <person name="Adriaenssens E.M."/>
            <person name="Foster-Nyarko E."/>
            <person name="Jarju S."/>
            <person name="Secka A."/>
            <person name="Antonio M."/>
            <person name="Oren A."/>
            <person name="Chaudhuri R."/>
            <person name="La Ragione R.M."/>
            <person name="Hildebrand F."/>
            <person name="Pallen M.J."/>
        </authorList>
    </citation>
    <scope>NUCLEOTIDE SEQUENCE [LARGE SCALE GENOMIC DNA]</scope>
    <source>
        <strain evidence="2 3">Sa3CVN1</strain>
    </source>
</reference>
<dbReference type="RefSeq" id="WP_143316049.1">
    <property type="nucleotide sequence ID" value="NZ_JACSRA010000010.1"/>
</dbReference>
<dbReference type="PROSITE" id="PS51257">
    <property type="entry name" value="PROKAR_LIPOPROTEIN"/>
    <property type="match status" value="1"/>
</dbReference>
<comment type="caution">
    <text evidence="2">The sequence shown here is derived from an EMBL/GenBank/DDBJ whole genome shotgun (WGS) entry which is preliminary data.</text>
</comment>
<keyword evidence="1" id="KW-1133">Transmembrane helix</keyword>
<evidence type="ECO:0008006" key="4">
    <source>
        <dbReference type="Google" id="ProtNLM"/>
    </source>
</evidence>